<protein>
    <submittedName>
        <fullName evidence="1">Uncharacterized protein</fullName>
    </submittedName>
</protein>
<comment type="caution">
    <text evidence="1">The sequence shown here is derived from an EMBL/GenBank/DDBJ whole genome shotgun (WGS) entry which is preliminary data.</text>
</comment>
<dbReference type="Proteomes" id="UP000195305">
    <property type="component" value="Unassembled WGS sequence"/>
</dbReference>
<reference evidence="1 2" key="1">
    <citation type="journal article" date="2018" name="BMC Genomics">
        <title>Whole genome sequencing and function prediction of 133 gut anaerobes isolated from chicken caecum in pure cultures.</title>
        <authorList>
            <person name="Medvecky M."/>
            <person name="Cejkova D."/>
            <person name="Polansky O."/>
            <person name="Karasova D."/>
            <person name="Kubasova T."/>
            <person name="Cizek A."/>
            <person name="Rychlik I."/>
        </authorList>
    </citation>
    <scope>NUCLEOTIDE SEQUENCE [LARGE SCALE GENOMIC DNA]</scope>
    <source>
        <strain evidence="1 2">An13</strain>
    </source>
</reference>
<accession>A0A1Y4T305</accession>
<gene>
    <name evidence="1" type="ORF">B5E75_00050</name>
</gene>
<evidence type="ECO:0000313" key="1">
    <source>
        <dbReference type="EMBL" id="OUQ36566.1"/>
    </source>
</evidence>
<dbReference type="RefSeq" id="WP_087356785.1">
    <property type="nucleotide sequence ID" value="NZ_NFLJ01000001.1"/>
</dbReference>
<sequence length="83" mass="10086">MNIKFMSEFYERFYDDPVFETIGQKEEYKEIKRRIKEGEEKLRKIIGEIELDTWELFEDIMTAQYEYVTLVAKEICSKSAENK</sequence>
<keyword evidence="2" id="KW-1185">Reference proteome</keyword>
<evidence type="ECO:0000313" key="2">
    <source>
        <dbReference type="Proteomes" id="UP000195305"/>
    </source>
</evidence>
<name>A0A1Y4T305_9FIRM</name>
<proteinExistence type="predicted"/>
<organism evidence="1 2">
    <name type="scientific">Massilimicrobiota timonensis</name>
    <dbReference type="NCBI Taxonomy" id="1776392"/>
    <lineage>
        <taxon>Bacteria</taxon>
        <taxon>Bacillati</taxon>
        <taxon>Bacillota</taxon>
        <taxon>Erysipelotrichia</taxon>
        <taxon>Erysipelotrichales</taxon>
        <taxon>Erysipelotrichaceae</taxon>
        <taxon>Massilimicrobiota</taxon>
    </lineage>
</organism>
<dbReference type="AlphaFoldDB" id="A0A1Y4T305"/>
<dbReference type="EMBL" id="NFLJ01000001">
    <property type="protein sequence ID" value="OUQ36566.1"/>
    <property type="molecule type" value="Genomic_DNA"/>
</dbReference>